<keyword evidence="6" id="KW-0479">Metal-binding</keyword>
<dbReference type="InterPro" id="IPR009027">
    <property type="entry name" value="Ribosomal_bL9/RNase_H1_N"/>
</dbReference>
<dbReference type="SUPFAM" id="SSF55658">
    <property type="entry name" value="L9 N-domain-like"/>
    <property type="match status" value="2"/>
</dbReference>
<dbReference type="InterPro" id="IPR011320">
    <property type="entry name" value="RNase_H1_N"/>
</dbReference>
<dbReference type="EC" id="3.1.26.4" evidence="4"/>
<feature type="non-terminal residue" evidence="12">
    <location>
        <position position="334"/>
    </location>
</feature>
<dbReference type="GO" id="GO:0003676">
    <property type="term" value="F:nucleic acid binding"/>
    <property type="evidence" value="ECO:0007669"/>
    <property type="project" value="InterPro"/>
</dbReference>
<dbReference type="FunFam" id="3.30.420.10:FF:000090">
    <property type="entry name" value="Ribonuclease H"/>
    <property type="match status" value="1"/>
</dbReference>
<evidence type="ECO:0000256" key="3">
    <source>
        <dbReference type="ARBA" id="ARBA00005300"/>
    </source>
</evidence>
<dbReference type="InterPro" id="IPR002156">
    <property type="entry name" value="RNaseH_domain"/>
</dbReference>
<proteinExistence type="inferred from homology"/>
<dbReference type="SUPFAM" id="SSF53098">
    <property type="entry name" value="Ribonuclease H-like"/>
    <property type="match status" value="1"/>
</dbReference>
<feature type="compositionally biased region" description="Acidic residues" evidence="10">
    <location>
        <begin position="145"/>
        <end position="164"/>
    </location>
</feature>
<dbReference type="PANTHER" id="PTHR10642">
    <property type="entry name" value="RIBONUCLEASE H1"/>
    <property type="match status" value="1"/>
</dbReference>
<feature type="non-terminal residue" evidence="12">
    <location>
        <position position="1"/>
    </location>
</feature>
<dbReference type="PIRSF" id="PIRSF036852">
    <property type="entry name" value="Ribonuclease_H1_euk"/>
    <property type="match status" value="1"/>
</dbReference>
<accession>A0AA39WH19</accession>
<comment type="catalytic activity">
    <reaction evidence="1">
        <text>Endonucleolytic cleavage to 5'-phosphomonoester.</text>
        <dbReference type="EC" id="3.1.26.4"/>
    </reaction>
</comment>
<organism evidence="12 13">
    <name type="scientific">Bombardia bombarda</name>
    <dbReference type="NCBI Taxonomy" id="252184"/>
    <lineage>
        <taxon>Eukaryota</taxon>
        <taxon>Fungi</taxon>
        <taxon>Dikarya</taxon>
        <taxon>Ascomycota</taxon>
        <taxon>Pezizomycotina</taxon>
        <taxon>Sordariomycetes</taxon>
        <taxon>Sordariomycetidae</taxon>
        <taxon>Sordariales</taxon>
        <taxon>Lasiosphaeriaceae</taxon>
        <taxon>Bombardia</taxon>
    </lineage>
</organism>
<evidence type="ECO:0000256" key="9">
    <source>
        <dbReference type="ARBA" id="ARBA00022842"/>
    </source>
</evidence>
<dbReference type="EMBL" id="JAULSR010000007">
    <property type="protein sequence ID" value="KAK0615265.1"/>
    <property type="molecule type" value="Genomic_DNA"/>
</dbReference>
<reference evidence="12" key="1">
    <citation type="submission" date="2023-06" db="EMBL/GenBank/DDBJ databases">
        <title>Genome-scale phylogeny and comparative genomics of the fungal order Sordariales.</title>
        <authorList>
            <consortium name="Lawrence Berkeley National Laboratory"/>
            <person name="Hensen N."/>
            <person name="Bonometti L."/>
            <person name="Westerberg I."/>
            <person name="Brannstrom I.O."/>
            <person name="Guillou S."/>
            <person name="Cros-Aarteil S."/>
            <person name="Calhoun S."/>
            <person name="Haridas S."/>
            <person name="Kuo A."/>
            <person name="Mondo S."/>
            <person name="Pangilinan J."/>
            <person name="Riley R."/>
            <person name="LaButti K."/>
            <person name="Andreopoulos B."/>
            <person name="Lipzen A."/>
            <person name="Chen C."/>
            <person name="Yanf M."/>
            <person name="Daum C."/>
            <person name="Ng V."/>
            <person name="Clum A."/>
            <person name="Steindorff A."/>
            <person name="Ohm R."/>
            <person name="Martin F."/>
            <person name="Silar P."/>
            <person name="Natvig D."/>
            <person name="Lalanne C."/>
            <person name="Gautier V."/>
            <person name="Ament-velasquez S.L."/>
            <person name="Kruys A."/>
            <person name="Hutchinson M.I."/>
            <person name="Powell A.J."/>
            <person name="Barry K."/>
            <person name="Miller A.N."/>
            <person name="Grigoriev I.V."/>
            <person name="Debuchy R."/>
            <person name="Gladieux P."/>
            <person name="Thoren M.H."/>
            <person name="Johannesson H."/>
        </authorList>
    </citation>
    <scope>NUCLEOTIDE SEQUENCE</scope>
    <source>
        <strain evidence="12">SMH3391-2</strain>
    </source>
</reference>
<dbReference type="Proteomes" id="UP001174934">
    <property type="component" value="Unassembled WGS sequence"/>
</dbReference>
<keyword evidence="5" id="KW-0540">Nuclease</keyword>
<evidence type="ECO:0000256" key="7">
    <source>
        <dbReference type="ARBA" id="ARBA00022759"/>
    </source>
</evidence>
<comment type="similarity">
    <text evidence="3">Belongs to the RNase H family.</text>
</comment>
<evidence type="ECO:0000256" key="5">
    <source>
        <dbReference type="ARBA" id="ARBA00022722"/>
    </source>
</evidence>
<keyword evidence="8" id="KW-0378">Hydrolase</keyword>
<feature type="domain" description="RNase H type-1" evidence="11">
    <location>
        <begin position="184"/>
        <end position="333"/>
    </location>
</feature>
<dbReference type="Pfam" id="PF00075">
    <property type="entry name" value="RNase_H"/>
    <property type="match status" value="1"/>
</dbReference>
<sequence length="334" mass="36103">RASAGSGSQPAPKKRKLESGEQKYYAVRAGFKPGVYTSWNICQQQISGFKGAQFKSFLSYADASAFAEGHDPPSGATSDKPIRFYGVGVGRKPGVYTDWSKAQEAIVGWKGPKYKKFETRSQAEAFVRQFTMANTAGASSAAADGNDEDEEREEEEAEDSDDVVEVPPPAKQAKTTATATASKVVEMMVVYTDGSSRGNGKVGAAAGVGVYFGEGDMRNVSEPLDGEVQTNQRAELTGVLKALQILPTDQGVEIRTDSTYAINCATVWYANWERNDWRTPRGAVMNQDLIKAIHAKIEEREARGTRTKLTWVKGHSTDPGNIKADGLAVEGAKK</sequence>
<evidence type="ECO:0000313" key="13">
    <source>
        <dbReference type="Proteomes" id="UP001174934"/>
    </source>
</evidence>
<dbReference type="InterPro" id="IPR050092">
    <property type="entry name" value="RNase_H"/>
</dbReference>
<dbReference type="GO" id="GO:0000287">
    <property type="term" value="F:magnesium ion binding"/>
    <property type="evidence" value="ECO:0007669"/>
    <property type="project" value="InterPro"/>
</dbReference>
<feature type="region of interest" description="Disordered" evidence="10">
    <location>
        <begin position="136"/>
        <end position="178"/>
    </location>
</feature>
<evidence type="ECO:0000259" key="11">
    <source>
        <dbReference type="PROSITE" id="PS50879"/>
    </source>
</evidence>
<protein>
    <recommendedName>
        <fullName evidence="4">ribonuclease H</fullName>
        <ecNumber evidence="4">3.1.26.4</ecNumber>
    </recommendedName>
</protein>
<dbReference type="GO" id="GO:0004523">
    <property type="term" value="F:RNA-DNA hybrid ribonuclease activity"/>
    <property type="evidence" value="ECO:0007669"/>
    <property type="project" value="UniProtKB-EC"/>
</dbReference>
<dbReference type="Gene3D" id="3.40.970.10">
    <property type="entry name" value="Ribonuclease H1, N-terminal domain"/>
    <property type="match status" value="2"/>
</dbReference>
<evidence type="ECO:0000256" key="2">
    <source>
        <dbReference type="ARBA" id="ARBA00001946"/>
    </source>
</evidence>
<evidence type="ECO:0000256" key="1">
    <source>
        <dbReference type="ARBA" id="ARBA00000077"/>
    </source>
</evidence>
<dbReference type="InterPro" id="IPR037056">
    <property type="entry name" value="RNase_H1_N_sf"/>
</dbReference>
<evidence type="ECO:0000313" key="12">
    <source>
        <dbReference type="EMBL" id="KAK0615265.1"/>
    </source>
</evidence>
<dbReference type="FunFam" id="3.40.970.10:FF:000001">
    <property type="entry name" value="Ribonuclease H1"/>
    <property type="match status" value="2"/>
</dbReference>
<name>A0AA39WH19_9PEZI</name>
<dbReference type="Gene3D" id="3.30.420.10">
    <property type="entry name" value="Ribonuclease H-like superfamily/Ribonuclease H"/>
    <property type="match status" value="1"/>
</dbReference>
<keyword evidence="13" id="KW-1185">Reference proteome</keyword>
<keyword evidence="7" id="KW-0255">Endonuclease</keyword>
<comment type="cofactor">
    <cofactor evidence="2">
        <name>Mg(2+)</name>
        <dbReference type="ChEBI" id="CHEBI:18420"/>
    </cofactor>
</comment>
<evidence type="ECO:0000256" key="8">
    <source>
        <dbReference type="ARBA" id="ARBA00022801"/>
    </source>
</evidence>
<dbReference type="GO" id="GO:0043137">
    <property type="term" value="P:DNA replication, removal of RNA primer"/>
    <property type="evidence" value="ECO:0007669"/>
    <property type="project" value="TreeGrafter"/>
</dbReference>
<evidence type="ECO:0000256" key="6">
    <source>
        <dbReference type="ARBA" id="ARBA00022723"/>
    </source>
</evidence>
<dbReference type="InterPro" id="IPR017067">
    <property type="entry name" value="RNase_H1_euk"/>
</dbReference>
<dbReference type="PANTHER" id="PTHR10642:SF26">
    <property type="entry name" value="RIBONUCLEASE H1"/>
    <property type="match status" value="1"/>
</dbReference>
<evidence type="ECO:0000256" key="10">
    <source>
        <dbReference type="SAM" id="MobiDB-lite"/>
    </source>
</evidence>
<gene>
    <name evidence="12" type="ORF">B0T17DRAFT_466597</name>
</gene>
<dbReference type="PROSITE" id="PS50879">
    <property type="entry name" value="RNASE_H_1"/>
    <property type="match status" value="1"/>
</dbReference>
<evidence type="ECO:0000256" key="4">
    <source>
        <dbReference type="ARBA" id="ARBA00012180"/>
    </source>
</evidence>
<dbReference type="AlphaFoldDB" id="A0AA39WH19"/>
<comment type="caution">
    <text evidence="12">The sequence shown here is derived from an EMBL/GenBank/DDBJ whole genome shotgun (WGS) entry which is preliminary data.</text>
</comment>
<dbReference type="InterPro" id="IPR012337">
    <property type="entry name" value="RNaseH-like_sf"/>
</dbReference>
<keyword evidence="9" id="KW-0460">Magnesium</keyword>
<dbReference type="CDD" id="cd09280">
    <property type="entry name" value="RNase_HI_eukaryote_like"/>
    <property type="match status" value="1"/>
</dbReference>
<dbReference type="InterPro" id="IPR036397">
    <property type="entry name" value="RNaseH_sf"/>
</dbReference>
<dbReference type="Pfam" id="PF01693">
    <property type="entry name" value="Cauli_VI"/>
    <property type="match status" value="2"/>
</dbReference>